<dbReference type="InterPro" id="IPR015424">
    <property type="entry name" value="PyrdxlP-dep_Trfase"/>
</dbReference>
<dbReference type="InterPro" id="IPR005814">
    <property type="entry name" value="Aminotrans_3"/>
</dbReference>
<sequence>HQYKPLIDKVIEVIQEIGPCHGITNEYEYIAAEELQKYFPSCEIIRWLQTGTEADMLAIRIARTFTNRKWVIKIGGSYHGWSDQLVYDMHVPGTKLLESHGIPKAVFKWIDSCPPNDIEALKQMFKEKRKVAAVIVEPMGGESGGIPVRPGFNKEVEELCHENKALMISDEVVCAFRLHMGGGQAYFGYSPDISVFGKIIGHGFPSAAAIGGKKDIMSVCASGVSGGKKAYSGGTIAANPLTCAAAYYAIKFVEETNATEKAIRAGTRLSIGLNEVFKKYGLPWFSYNFGGIVHFHTSCVFGLNMGDSKQVGELPKRKDFMGEMGAALVDQEIISVSGSRFYTCMLH</sequence>
<evidence type="ECO:0000256" key="2">
    <source>
        <dbReference type="ARBA" id="ARBA00022898"/>
    </source>
</evidence>
<dbReference type="AlphaFoldDB" id="A0A0F8WYX9"/>
<dbReference type="InterPro" id="IPR015422">
    <property type="entry name" value="PyrdxlP-dep_Trfase_small"/>
</dbReference>
<dbReference type="EMBL" id="LAZR01066381">
    <property type="protein sequence ID" value="KKK53680.1"/>
    <property type="molecule type" value="Genomic_DNA"/>
</dbReference>
<protein>
    <recommendedName>
        <fullName evidence="4">Glutamate-1-semialdehyde 2,1-aminomutase</fullName>
    </recommendedName>
</protein>
<dbReference type="InterPro" id="IPR015421">
    <property type="entry name" value="PyrdxlP-dep_Trfase_major"/>
</dbReference>
<organism evidence="3">
    <name type="scientific">marine sediment metagenome</name>
    <dbReference type="NCBI Taxonomy" id="412755"/>
    <lineage>
        <taxon>unclassified sequences</taxon>
        <taxon>metagenomes</taxon>
        <taxon>ecological metagenomes</taxon>
    </lineage>
</organism>
<dbReference type="PANTHER" id="PTHR43713:SF3">
    <property type="entry name" value="GLUTAMATE-1-SEMIALDEHYDE 2,1-AMINOMUTASE 1, CHLOROPLASTIC-RELATED"/>
    <property type="match status" value="1"/>
</dbReference>
<keyword evidence="2" id="KW-0663">Pyridoxal phosphate</keyword>
<comment type="cofactor">
    <cofactor evidence="1">
        <name>pyridoxal 5'-phosphate</name>
        <dbReference type="ChEBI" id="CHEBI:597326"/>
    </cofactor>
</comment>
<dbReference type="Gene3D" id="3.90.1150.10">
    <property type="entry name" value="Aspartate Aminotransferase, domain 1"/>
    <property type="match status" value="1"/>
</dbReference>
<proteinExistence type="predicted"/>
<dbReference type="Pfam" id="PF00202">
    <property type="entry name" value="Aminotran_3"/>
    <property type="match status" value="1"/>
</dbReference>
<gene>
    <name evidence="3" type="ORF">LCGC14_3092360</name>
</gene>
<dbReference type="GO" id="GO:0030170">
    <property type="term" value="F:pyridoxal phosphate binding"/>
    <property type="evidence" value="ECO:0007669"/>
    <property type="project" value="InterPro"/>
</dbReference>
<evidence type="ECO:0008006" key="4">
    <source>
        <dbReference type="Google" id="ProtNLM"/>
    </source>
</evidence>
<dbReference type="SUPFAM" id="SSF53383">
    <property type="entry name" value="PLP-dependent transferases"/>
    <property type="match status" value="1"/>
</dbReference>
<dbReference type="PANTHER" id="PTHR43713">
    <property type="entry name" value="GLUTAMATE-1-SEMIALDEHYDE 2,1-AMINOMUTASE"/>
    <property type="match status" value="1"/>
</dbReference>
<name>A0A0F8WYX9_9ZZZZ</name>
<dbReference type="Gene3D" id="3.40.640.10">
    <property type="entry name" value="Type I PLP-dependent aspartate aminotransferase-like (Major domain)"/>
    <property type="match status" value="1"/>
</dbReference>
<comment type="caution">
    <text evidence="3">The sequence shown here is derived from an EMBL/GenBank/DDBJ whole genome shotgun (WGS) entry which is preliminary data.</text>
</comment>
<evidence type="ECO:0000256" key="1">
    <source>
        <dbReference type="ARBA" id="ARBA00001933"/>
    </source>
</evidence>
<accession>A0A0F8WYX9</accession>
<evidence type="ECO:0000313" key="3">
    <source>
        <dbReference type="EMBL" id="KKK53680.1"/>
    </source>
</evidence>
<feature type="non-terminal residue" evidence="3">
    <location>
        <position position="1"/>
    </location>
</feature>
<reference evidence="3" key="1">
    <citation type="journal article" date="2015" name="Nature">
        <title>Complex archaea that bridge the gap between prokaryotes and eukaryotes.</title>
        <authorList>
            <person name="Spang A."/>
            <person name="Saw J.H."/>
            <person name="Jorgensen S.L."/>
            <person name="Zaremba-Niedzwiedzka K."/>
            <person name="Martijn J."/>
            <person name="Lind A.E."/>
            <person name="van Eijk R."/>
            <person name="Schleper C."/>
            <person name="Guy L."/>
            <person name="Ettema T.J."/>
        </authorList>
    </citation>
    <scope>NUCLEOTIDE SEQUENCE</scope>
</reference>
<dbReference type="GO" id="GO:0008483">
    <property type="term" value="F:transaminase activity"/>
    <property type="evidence" value="ECO:0007669"/>
    <property type="project" value="InterPro"/>
</dbReference>
<feature type="non-terminal residue" evidence="3">
    <location>
        <position position="347"/>
    </location>
</feature>